<dbReference type="InterPro" id="IPR006461">
    <property type="entry name" value="PLAC_motif_containing"/>
</dbReference>
<sequence length="1032" mass="113082">MAFSRVSMLRSCIRAARPTASRPQIFRQIARRGYASGGHESAKAGGDAIWAAGAVAVTAPACWWILSNSPDTSHGHGDHGGHGKEHEEEHKDEAEEESKDESKDEPEAEEKSDDAEEKADDSDKSEESDSEDDKKDTNTPETSDDEEDSSDDKNTKKSFPDAKGDNKKRIESKKGTKAGESDSEADTDAAPSKPTGDKNSQSAKQEGLSNTDTKHSTDIGNDPSKSKKAEGGPDTAKVKGTVDPNRPQFLALQNHSSLIAQNSNRSNTIHMALLNNDLSQTSQAQAATPIHRDSVVSLALTQASSAPSYPMAHRQVMSAYTATLPRSAHPQIDGGNEGLPYNDWMSQFCVEPRGDIGTCCLGVWVPCALYGKTHWRLKQITRGKDASDSTWKAKDGCNTPCWAWCGLASCLSAPISGVITGIQRAQIRGTYGIKGNCASDIALGMICPSCTQIQNDREIRAREGDVRMRYNPKYLKDEQHGLVKTQPTPTQSMVYNGPHLVSDHATVETSQAPEPPKKLRKKSVTSSAATKSNSDHHKCKIDEKKRPTARELESQRQAKKKALSKSAPKILVTQYQDEPPVEKPATKTGKANKKGGMFGKFSSTKQETISEETSTTLESMEPLSQQYTLVKRDAIEVEDDANNREIHTEHTLVDCTTIENPSSEQGKSAGPREHMIVECVTVEEKSPAEREASGHSQHTIAECETVVVESSPSSVVEEHRLVDCDTVPASEDEPPSQELSYVHDFTDCPVDKAILKYYEKEERKAQQHELTDRIRTSLPTELLQVNKPRIQQHTLAECSEDENTPPSSPSRHRSTSYNMDRSKKDDGKLRQHRLVSCPTPPVLFHHVAENALAINSEDSQATQRPIYHDKLRAEEMNKSTDDISSESASGSGETNSGGSTEDPANPGIVRRKRRRHKQHRKAITQFPVSTSSGNKPVPVRSGSAQHSLEQVLAANRGKREKAQKSRELEKPSKQKGKGKESSAATGHDTSVQKSEDFRSEEDPRSPGVVQNDMSGIWSKLTTSTEKNGQSLS</sequence>
<dbReference type="AlphaFoldDB" id="A0A8H7TCT7"/>
<evidence type="ECO:0000313" key="2">
    <source>
        <dbReference type="EMBL" id="KAG4417322.1"/>
    </source>
</evidence>
<protein>
    <submittedName>
        <fullName evidence="2">Uncharacterized protein</fullName>
    </submittedName>
</protein>
<feature type="compositionally biased region" description="Basic and acidic residues" evidence="1">
    <location>
        <begin position="820"/>
        <end position="829"/>
    </location>
</feature>
<feature type="compositionally biased region" description="Polar residues" evidence="1">
    <location>
        <begin position="197"/>
        <end position="211"/>
    </location>
</feature>
<feature type="compositionally biased region" description="Basic and acidic residues" evidence="1">
    <location>
        <begin position="121"/>
        <end position="138"/>
    </location>
</feature>
<feature type="compositionally biased region" description="Basic residues" evidence="1">
    <location>
        <begin position="909"/>
        <end position="922"/>
    </location>
</feature>
<feature type="compositionally biased region" description="Basic and acidic residues" evidence="1">
    <location>
        <begin position="151"/>
        <end position="180"/>
    </location>
</feature>
<dbReference type="PANTHER" id="PTHR15907">
    <property type="entry name" value="DUF614 FAMILY PROTEIN-RELATED"/>
    <property type="match status" value="1"/>
</dbReference>
<feature type="compositionally biased region" description="Basic and acidic residues" evidence="1">
    <location>
        <begin position="960"/>
        <end position="980"/>
    </location>
</feature>
<dbReference type="NCBIfam" id="TIGR01571">
    <property type="entry name" value="A_thal_Cys_rich"/>
    <property type="match status" value="1"/>
</dbReference>
<feature type="compositionally biased region" description="Basic and acidic residues" evidence="1">
    <location>
        <begin position="872"/>
        <end position="881"/>
    </location>
</feature>
<organism evidence="2 3">
    <name type="scientific">Cadophora malorum</name>
    <dbReference type="NCBI Taxonomy" id="108018"/>
    <lineage>
        <taxon>Eukaryota</taxon>
        <taxon>Fungi</taxon>
        <taxon>Dikarya</taxon>
        <taxon>Ascomycota</taxon>
        <taxon>Pezizomycotina</taxon>
        <taxon>Leotiomycetes</taxon>
        <taxon>Helotiales</taxon>
        <taxon>Ploettnerulaceae</taxon>
        <taxon>Cadophora</taxon>
    </lineage>
</organism>
<feature type="compositionally biased region" description="Basic and acidic residues" evidence="1">
    <location>
        <begin position="533"/>
        <end position="556"/>
    </location>
</feature>
<keyword evidence="3" id="KW-1185">Reference proteome</keyword>
<evidence type="ECO:0000313" key="3">
    <source>
        <dbReference type="Proteomes" id="UP000664132"/>
    </source>
</evidence>
<dbReference type="OrthoDB" id="1045822at2759"/>
<dbReference type="Pfam" id="PF04749">
    <property type="entry name" value="PLAC8"/>
    <property type="match status" value="1"/>
</dbReference>
<feature type="region of interest" description="Disordered" evidence="1">
    <location>
        <begin position="796"/>
        <end position="830"/>
    </location>
</feature>
<feature type="compositionally biased region" description="Acidic residues" evidence="1">
    <location>
        <begin position="94"/>
        <end position="120"/>
    </location>
</feature>
<feature type="compositionally biased region" description="Basic and acidic residues" evidence="1">
    <location>
        <begin position="73"/>
        <end position="93"/>
    </location>
</feature>
<feature type="compositionally biased region" description="Polar residues" evidence="1">
    <location>
        <begin position="1019"/>
        <end position="1032"/>
    </location>
</feature>
<proteinExistence type="predicted"/>
<accession>A0A8H7TCT7</accession>
<feature type="compositionally biased region" description="Low complexity" evidence="1">
    <location>
        <begin position="885"/>
        <end position="902"/>
    </location>
</feature>
<name>A0A8H7TCT7_9HELO</name>
<feature type="region of interest" description="Disordered" evidence="1">
    <location>
        <begin position="72"/>
        <end position="243"/>
    </location>
</feature>
<gene>
    <name evidence="2" type="ORF">IFR04_009537</name>
</gene>
<dbReference type="Proteomes" id="UP000664132">
    <property type="component" value="Unassembled WGS sequence"/>
</dbReference>
<dbReference type="EMBL" id="JAFJYH010000158">
    <property type="protein sequence ID" value="KAG4417322.1"/>
    <property type="molecule type" value="Genomic_DNA"/>
</dbReference>
<evidence type="ECO:0000256" key="1">
    <source>
        <dbReference type="SAM" id="MobiDB-lite"/>
    </source>
</evidence>
<feature type="region of interest" description="Disordered" evidence="1">
    <location>
        <begin position="872"/>
        <end position="1032"/>
    </location>
</feature>
<feature type="compositionally biased region" description="Polar residues" evidence="1">
    <location>
        <begin position="982"/>
        <end position="992"/>
    </location>
</feature>
<feature type="region of interest" description="Disordered" evidence="1">
    <location>
        <begin position="505"/>
        <end position="608"/>
    </location>
</feature>
<feature type="compositionally biased region" description="Basic and acidic residues" evidence="1">
    <location>
        <begin position="993"/>
        <end position="1004"/>
    </location>
</feature>
<reference evidence="2" key="1">
    <citation type="submission" date="2021-02" db="EMBL/GenBank/DDBJ databases">
        <title>Genome sequence Cadophora malorum strain M34.</title>
        <authorList>
            <person name="Stefanovic E."/>
            <person name="Vu D."/>
            <person name="Scully C."/>
            <person name="Dijksterhuis J."/>
            <person name="Roader J."/>
            <person name="Houbraken J."/>
        </authorList>
    </citation>
    <scope>NUCLEOTIDE SEQUENCE</scope>
    <source>
        <strain evidence="2">M34</strain>
    </source>
</reference>
<comment type="caution">
    <text evidence="2">The sequence shown here is derived from an EMBL/GenBank/DDBJ whole genome shotgun (WGS) entry which is preliminary data.</text>
</comment>